<accession>A0A2H0KMN7</accession>
<dbReference type="AlphaFoldDB" id="A0A2H0KMN7"/>
<protein>
    <recommendedName>
        <fullName evidence="2">DUF11 domain-containing protein</fullName>
    </recommendedName>
</protein>
<evidence type="ECO:0000313" key="4">
    <source>
        <dbReference type="Proteomes" id="UP000229570"/>
    </source>
</evidence>
<proteinExistence type="predicted"/>
<organism evidence="3 4">
    <name type="scientific">Candidatus Roizmanbacteria bacterium CG11_big_fil_rev_8_21_14_0_20_35_14</name>
    <dbReference type="NCBI Taxonomy" id="1974855"/>
    <lineage>
        <taxon>Bacteria</taxon>
        <taxon>Candidatus Roizmaniibacteriota</taxon>
    </lineage>
</organism>
<dbReference type="InterPro" id="IPR001434">
    <property type="entry name" value="OmcB-like_DUF11"/>
</dbReference>
<reference evidence="3 4" key="1">
    <citation type="submission" date="2017-09" db="EMBL/GenBank/DDBJ databases">
        <title>Depth-based differentiation of microbial function through sediment-hosted aquifers and enrichment of novel symbionts in the deep terrestrial subsurface.</title>
        <authorList>
            <person name="Probst A.J."/>
            <person name="Ladd B."/>
            <person name="Jarett J.K."/>
            <person name="Geller-Mcgrath D.E."/>
            <person name="Sieber C.M."/>
            <person name="Emerson J.B."/>
            <person name="Anantharaman K."/>
            <person name="Thomas B.C."/>
            <person name="Malmstrom R."/>
            <person name="Stieglmeier M."/>
            <person name="Klingl A."/>
            <person name="Woyke T."/>
            <person name="Ryan C.M."/>
            <person name="Banfield J.F."/>
        </authorList>
    </citation>
    <scope>NUCLEOTIDE SEQUENCE [LARGE SCALE GENOMIC DNA]</scope>
    <source>
        <strain evidence="3">CG11_big_fil_rev_8_21_14_0_20_35_14</strain>
    </source>
</reference>
<feature type="chain" id="PRO_5013930536" description="DUF11 domain-containing protein" evidence="1">
    <location>
        <begin position="24"/>
        <end position="214"/>
    </location>
</feature>
<name>A0A2H0KMN7_9BACT</name>
<comment type="caution">
    <text evidence="3">The sequence shown here is derived from an EMBL/GenBank/DDBJ whole genome shotgun (WGS) entry which is preliminary data.</text>
</comment>
<dbReference type="Proteomes" id="UP000229570">
    <property type="component" value="Unassembled WGS sequence"/>
</dbReference>
<dbReference type="EMBL" id="PCVL01000032">
    <property type="protein sequence ID" value="PIQ72518.1"/>
    <property type="molecule type" value="Genomic_DNA"/>
</dbReference>
<feature type="domain" description="DUF11" evidence="2">
    <location>
        <begin position="64"/>
        <end position="171"/>
    </location>
</feature>
<evidence type="ECO:0000313" key="3">
    <source>
        <dbReference type="EMBL" id="PIQ72518.1"/>
    </source>
</evidence>
<dbReference type="Pfam" id="PF01345">
    <property type="entry name" value="DUF11"/>
    <property type="match status" value="1"/>
</dbReference>
<gene>
    <name evidence="3" type="ORF">COV86_02525</name>
</gene>
<evidence type="ECO:0000259" key="2">
    <source>
        <dbReference type="Pfam" id="PF01345"/>
    </source>
</evidence>
<feature type="signal peptide" evidence="1">
    <location>
        <begin position="1"/>
        <end position="23"/>
    </location>
</feature>
<evidence type="ECO:0000256" key="1">
    <source>
        <dbReference type="SAM" id="SignalP"/>
    </source>
</evidence>
<sequence>MKKLISLVAVLGALIFLVSSVLASDCGGLYQPSCQSYSISINKMVGMPGNSTDAASYQYVDNLTVSDPRFSPEQLVFFKVIVKNTSTTTLGGMTVKDNVPSYLTPVEGPGTFDATNRTIAWDAGFFNVNEEKTYYFKMQVNQQSSLPSDKGLFCVVNKAEASSNTTSNSDSSQLCIEKKVTAAAVPSAGPELGMLLISGEIALIGAGLYLRKKS</sequence>
<keyword evidence="1" id="KW-0732">Signal</keyword>